<dbReference type="Pfam" id="PF20421">
    <property type="entry name" value="DHR-2_Lobe_C"/>
    <property type="match status" value="1"/>
</dbReference>
<gene>
    <name evidence="3" type="ORF">PACLA_8A009831</name>
</gene>
<dbReference type="GO" id="GO:0031267">
    <property type="term" value="F:small GTPase binding"/>
    <property type="evidence" value="ECO:0007669"/>
    <property type="project" value="TreeGrafter"/>
</dbReference>
<feature type="region of interest" description="Disordered" evidence="2">
    <location>
        <begin position="520"/>
        <end position="542"/>
    </location>
</feature>
<feature type="region of interest" description="Disordered" evidence="2">
    <location>
        <begin position="331"/>
        <end position="370"/>
    </location>
</feature>
<evidence type="ECO:0000256" key="1">
    <source>
        <dbReference type="PROSITE-ProRule" id="PRU00984"/>
    </source>
</evidence>
<feature type="compositionally biased region" description="Basic residues" evidence="2">
    <location>
        <begin position="356"/>
        <end position="370"/>
    </location>
</feature>
<evidence type="ECO:0000313" key="3">
    <source>
        <dbReference type="EMBL" id="CAB3988229.1"/>
    </source>
</evidence>
<protein>
    <submittedName>
        <fullName evidence="3">Uncharacterized protein</fullName>
    </submittedName>
</protein>
<dbReference type="InterPro" id="IPR026791">
    <property type="entry name" value="DOCK"/>
</dbReference>
<proteinExistence type="inferred from homology"/>
<evidence type="ECO:0000256" key="2">
    <source>
        <dbReference type="SAM" id="MobiDB-lite"/>
    </source>
</evidence>
<dbReference type="PANTHER" id="PTHR45653:SF10">
    <property type="entry name" value="MYOBLAST CITY, ISOFORM B"/>
    <property type="match status" value="1"/>
</dbReference>
<dbReference type="GO" id="GO:0005737">
    <property type="term" value="C:cytoplasm"/>
    <property type="evidence" value="ECO:0007669"/>
    <property type="project" value="TreeGrafter"/>
</dbReference>
<dbReference type="Gene3D" id="1.20.58.740">
    <property type="match status" value="1"/>
</dbReference>
<keyword evidence="4" id="KW-1185">Reference proteome</keyword>
<feature type="region of interest" description="Disordered" evidence="2">
    <location>
        <begin position="675"/>
        <end position="746"/>
    </location>
</feature>
<reference evidence="3" key="1">
    <citation type="submission" date="2020-04" db="EMBL/GenBank/DDBJ databases">
        <authorList>
            <person name="Alioto T."/>
            <person name="Alioto T."/>
            <person name="Gomez Garrido J."/>
        </authorList>
    </citation>
    <scope>NUCLEOTIDE SEQUENCE</scope>
    <source>
        <strain evidence="3">A484AB</strain>
    </source>
</reference>
<feature type="compositionally biased region" description="Polar residues" evidence="2">
    <location>
        <begin position="698"/>
        <end position="722"/>
    </location>
</feature>
<dbReference type="InterPro" id="IPR046773">
    <property type="entry name" value="DOCKER_Lobe_C"/>
</dbReference>
<accession>A0A6S7GFU1</accession>
<dbReference type="GO" id="GO:0005085">
    <property type="term" value="F:guanyl-nucleotide exchange factor activity"/>
    <property type="evidence" value="ECO:0007669"/>
    <property type="project" value="InterPro"/>
</dbReference>
<dbReference type="PANTHER" id="PTHR45653">
    <property type="entry name" value="DEDICATOR OF CYTOKINESIS"/>
    <property type="match status" value="1"/>
</dbReference>
<dbReference type="GO" id="GO:0005886">
    <property type="term" value="C:plasma membrane"/>
    <property type="evidence" value="ECO:0007669"/>
    <property type="project" value="TreeGrafter"/>
</dbReference>
<dbReference type="EMBL" id="CACRXK020001294">
    <property type="protein sequence ID" value="CAB3988229.1"/>
    <property type="molecule type" value="Genomic_DNA"/>
</dbReference>
<comment type="similarity">
    <text evidence="1">Belongs to the DOCK family.</text>
</comment>
<feature type="non-terminal residue" evidence="3">
    <location>
        <position position="746"/>
    </location>
</feature>
<dbReference type="OrthoDB" id="18896at2759"/>
<comment type="caution">
    <text evidence="3">The sequence shown here is derived from an EMBL/GenBank/DDBJ whole genome shotgun (WGS) entry which is preliminary data.</text>
</comment>
<dbReference type="PROSITE" id="PS51651">
    <property type="entry name" value="DOCKER"/>
    <property type="match status" value="1"/>
</dbReference>
<dbReference type="GO" id="GO:0007264">
    <property type="term" value="P:small GTPase-mediated signal transduction"/>
    <property type="evidence" value="ECO:0007669"/>
    <property type="project" value="InterPro"/>
</dbReference>
<dbReference type="Proteomes" id="UP001152795">
    <property type="component" value="Unassembled WGS sequence"/>
</dbReference>
<feature type="compositionally biased region" description="Basic and acidic residues" evidence="2">
    <location>
        <begin position="395"/>
        <end position="421"/>
    </location>
</feature>
<sequence length="746" mass="82205">ILWCEVTTLTIEIRLPGILPWFPVISSERKELSPIENAINTVTSKTHELQRNIEELQEDDRKNINPLSMQLNGVIDAAVNGGILNYKKAFFTPENARTNPLRKTKVGHLERVLLEQAGVLRRGLILHESRISPDLRPLHERMLYQYNKMLDDLPGDTRAHVLIQRKWSLPLNSSPSESTTSLDKRISADSSDTGTLRKLSLNLQSRLFPTRKPIPSGFNPEIDGNRQSTLSEVALKTSSSLLSISELDGVSQSVSVPDLRAMQDETRPKLPQKLRTGKQWNEDNGCPASPARVSIGSSVSATSLNEIDELDELTRALEVVAAPTLKIDRPALARTPSPEAKGKPALANNVSPMIPPKKRSSPLITPKKRQSNIFELSSSGSYRVSTSFSKLQSRSMDDLDKIGDGSPIQKEHEGQNTHSEETLSAGKSSDEKKVMSQDGNDNLNIPDDELPPPLFPRKRRSEDVYDTIVVPANLAHRLKPFANSRSNTYNTVLVTQSAVSGHSQNGQKLEGNLKHRYANLDGEMPPSQQLQSPVHPRSGAYEEDPYDVLVSPSRNNHGDVNNSNTLVTTSMKTNYAGRNSPNNANIGLEVKHPDSNSAYDTVILRNSSHANTNGTTVRLYSQDNAYNAPILKDYSAELQDQANGASTLYEHHVPRRLPAAAHGNVATVVSNFEESRNTSFVVPPTLPPKASKKDDPVSSRQSATLPSLRSSSPGLNENTQKYSPPVAPRIKKPPRTLPKPRNNNVD</sequence>
<evidence type="ECO:0000313" key="4">
    <source>
        <dbReference type="Proteomes" id="UP001152795"/>
    </source>
</evidence>
<feature type="region of interest" description="Disordered" evidence="2">
    <location>
        <begin position="395"/>
        <end position="458"/>
    </location>
</feature>
<dbReference type="InterPro" id="IPR027357">
    <property type="entry name" value="DOCKER_dom"/>
</dbReference>
<name>A0A6S7GFU1_PARCT</name>
<dbReference type="AlphaFoldDB" id="A0A6S7GFU1"/>
<organism evidence="3 4">
    <name type="scientific">Paramuricea clavata</name>
    <name type="common">Red gorgonian</name>
    <name type="synonym">Violescent sea-whip</name>
    <dbReference type="NCBI Taxonomy" id="317549"/>
    <lineage>
        <taxon>Eukaryota</taxon>
        <taxon>Metazoa</taxon>
        <taxon>Cnidaria</taxon>
        <taxon>Anthozoa</taxon>
        <taxon>Octocorallia</taxon>
        <taxon>Malacalcyonacea</taxon>
        <taxon>Plexauridae</taxon>
        <taxon>Paramuricea</taxon>
    </lineage>
</organism>
<dbReference type="InterPro" id="IPR043162">
    <property type="entry name" value="DOCK_C_lobe_C"/>
</dbReference>